<sequence length="226" mass="24949">MIVRKWLVGLAGVLLFASGSQAFAAFDDLDNTLDKKKIEYLDEYHILTGMTDTKYAPERALNTAQGVSALVKGLDLNLDNMRFIKKPEASDYYTRISNEAWYSNDMIVAYLNGLDIPADVDVTAAMTRGQFATLLWQAVEQVDPDINESGGNNIASATANEEIADDNSLTAMDQQMLQQVIHREIATLDSKNKFYPDEPITRAEAAVMLYNAIELTGKLGNVGTIE</sequence>
<dbReference type="Proteomes" id="UP000094578">
    <property type="component" value="Unassembled WGS sequence"/>
</dbReference>
<reference evidence="3 4" key="1">
    <citation type="submission" date="2016-08" db="EMBL/GenBank/DDBJ databases">
        <title>Genome sequencing of Paenibacillus sp. TI45-13ar, isolated from Korean traditional nuruk.</title>
        <authorList>
            <person name="Kim S.-J."/>
        </authorList>
    </citation>
    <scope>NUCLEOTIDE SEQUENCE [LARGE SCALE GENOMIC DNA]</scope>
    <source>
        <strain evidence="3 4">TI45-13ar</strain>
    </source>
</reference>
<dbReference type="STRING" id="1886670.PTI45_00379"/>
<protein>
    <recommendedName>
        <fullName evidence="2">SLH domain-containing protein</fullName>
    </recommendedName>
</protein>
<dbReference type="PROSITE" id="PS51272">
    <property type="entry name" value="SLH"/>
    <property type="match status" value="1"/>
</dbReference>
<keyword evidence="4" id="KW-1185">Reference proteome</keyword>
<dbReference type="Pfam" id="PF00395">
    <property type="entry name" value="SLH"/>
    <property type="match status" value="1"/>
</dbReference>
<feature type="chain" id="PRO_5009131384" description="SLH domain-containing protein" evidence="1">
    <location>
        <begin position="25"/>
        <end position="226"/>
    </location>
</feature>
<organism evidence="3 4">
    <name type="scientific">Paenibacillus nuruki</name>
    <dbReference type="NCBI Taxonomy" id="1886670"/>
    <lineage>
        <taxon>Bacteria</taxon>
        <taxon>Bacillati</taxon>
        <taxon>Bacillota</taxon>
        <taxon>Bacilli</taxon>
        <taxon>Bacillales</taxon>
        <taxon>Paenibacillaceae</taxon>
        <taxon>Paenibacillus</taxon>
    </lineage>
</organism>
<evidence type="ECO:0000256" key="1">
    <source>
        <dbReference type="SAM" id="SignalP"/>
    </source>
</evidence>
<keyword evidence="1" id="KW-0732">Signal</keyword>
<feature type="signal peptide" evidence="1">
    <location>
        <begin position="1"/>
        <end position="24"/>
    </location>
</feature>
<dbReference type="RefSeq" id="WP_069325859.1">
    <property type="nucleotide sequence ID" value="NZ_MDER01000024.1"/>
</dbReference>
<proteinExistence type="predicted"/>
<evidence type="ECO:0000259" key="2">
    <source>
        <dbReference type="PROSITE" id="PS51272"/>
    </source>
</evidence>
<comment type="caution">
    <text evidence="3">The sequence shown here is derived from an EMBL/GenBank/DDBJ whole genome shotgun (WGS) entry which is preliminary data.</text>
</comment>
<feature type="domain" description="SLH" evidence="2">
    <location>
        <begin position="160"/>
        <end position="223"/>
    </location>
</feature>
<dbReference type="InterPro" id="IPR001119">
    <property type="entry name" value="SLH_dom"/>
</dbReference>
<evidence type="ECO:0000313" key="3">
    <source>
        <dbReference type="EMBL" id="ODP30137.1"/>
    </source>
</evidence>
<dbReference type="EMBL" id="MDER01000024">
    <property type="protein sequence ID" value="ODP30137.1"/>
    <property type="molecule type" value="Genomic_DNA"/>
</dbReference>
<dbReference type="AlphaFoldDB" id="A0A1E3L8J6"/>
<evidence type="ECO:0000313" key="4">
    <source>
        <dbReference type="Proteomes" id="UP000094578"/>
    </source>
</evidence>
<accession>A0A1E3L8J6</accession>
<gene>
    <name evidence="3" type="ORF">PTI45_00379</name>
</gene>
<name>A0A1E3L8J6_9BACL</name>